<organism evidence="1">
    <name type="scientific">uncultured Alphaproteobacteria bacterium</name>
    <dbReference type="NCBI Taxonomy" id="91750"/>
    <lineage>
        <taxon>Bacteria</taxon>
        <taxon>Pseudomonadati</taxon>
        <taxon>Pseudomonadota</taxon>
        <taxon>Alphaproteobacteria</taxon>
        <taxon>environmental samples</taxon>
    </lineage>
</organism>
<proteinExistence type="predicted"/>
<name>A0A6G8F3I8_9PROT</name>
<evidence type="ECO:0000313" key="1">
    <source>
        <dbReference type="EMBL" id="QIM10752.1"/>
    </source>
</evidence>
<protein>
    <submittedName>
        <fullName evidence="1">Uncharacterized protein</fullName>
    </submittedName>
</protein>
<sequence length="160" mass="19361">MKTKLSTIDLNDFLPLPYKMKDQNYEPRLYQSMSNIEREFKFIIEEYTRLRREQNYYQEYCNRWALYGPKLVKMISNYILQGYNLDESLNIIAHQYQRSFSDVYEMWKRHACVNDICRNYAVKYLIFTLKIAGFTIADIARISHKGRSFVCKTLKEDFIL</sequence>
<gene>
    <name evidence="1" type="ORF">PlAlph_6440</name>
</gene>
<dbReference type="AlphaFoldDB" id="A0A6G8F3I8"/>
<reference evidence="1" key="1">
    <citation type="journal article" date="2020" name="J. ISSAAS">
        <title>Lactobacilli and other gastrointestinal microbiota of Peromyscus leucopus, reservoir host for agents of Lyme disease and other zoonoses in North America.</title>
        <authorList>
            <person name="Milovic A."/>
            <person name="Bassam K."/>
            <person name="Shao H."/>
            <person name="Chatzistamou I."/>
            <person name="Tufts D.M."/>
            <person name="Diuk-Wasser M."/>
            <person name="Barbour A.G."/>
        </authorList>
    </citation>
    <scope>NUCLEOTIDE SEQUENCE</scope>
    <source>
        <strain evidence="1">LL90</strain>
    </source>
</reference>
<dbReference type="EMBL" id="MN990732">
    <property type="protein sequence ID" value="QIM10752.1"/>
    <property type="molecule type" value="Genomic_DNA"/>
</dbReference>
<accession>A0A6G8F3I8</accession>